<dbReference type="Proteomes" id="UP000526184">
    <property type="component" value="Unassembled WGS sequence"/>
</dbReference>
<reference evidence="6 7" key="1">
    <citation type="submission" date="2020-05" db="EMBL/GenBank/DDBJ databases">
        <title>Streptobacillus felis strain LHL191014123.</title>
        <authorList>
            <person name="Fawzy A."/>
            <person name="Rau J."/>
            <person name="Risse K."/>
            <person name="Schauerte N."/>
            <person name="Geiger C."/>
            <person name="Blom J."/>
            <person name="Imirzalioglu C."/>
            <person name="Falgenhauer J."/>
            <person name="Bach A."/>
            <person name="Herden C."/>
            <person name="Eisenberg T."/>
        </authorList>
    </citation>
    <scope>NUCLEOTIDE SEQUENCE [LARGE SCALE GENOMIC DNA]</scope>
    <source>
        <strain evidence="6 7">LHL191014123</strain>
    </source>
</reference>
<evidence type="ECO:0000256" key="1">
    <source>
        <dbReference type="ARBA" id="ARBA00004418"/>
    </source>
</evidence>
<dbReference type="Pfam" id="PF13416">
    <property type="entry name" value="SBP_bac_8"/>
    <property type="match status" value="1"/>
</dbReference>
<keyword evidence="4" id="KW-0574">Periplasm</keyword>
<evidence type="ECO:0000256" key="4">
    <source>
        <dbReference type="ARBA" id="ARBA00022764"/>
    </source>
</evidence>
<proteinExistence type="predicted"/>
<dbReference type="GO" id="GO:0015846">
    <property type="term" value="P:polyamine transport"/>
    <property type="evidence" value="ECO:0007669"/>
    <property type="project" value="InterPro"/>
</dbReference>
<keyword evidence="3 5" id="KW-0732">Signal</keyword>
<dbReference type="PANTHER" id="PTHR30222">
    <property type="entry name" value="SPERMIDINE/PUTRESCINE-BINDING PERIPLASMIC PROTEIN"/>
    <property type="match status" value="1"/>
</dbReference>
<dbReference type="OrthoDB" id="9769319at2"/>
<evidence type="ECO:0000313" key="6">
    <source>
        <dbReference type="EMBL" id="NYV27757.1"/>
    </source>
</evidence>
<dbReference type="InterPro" id="IPR006059">
    <property type="entry name" value="SBP"/>
</dbReference>
<dbReference type="PANTHER" id="PTHR30222:SF17">
    <property type="entry name" value="SPERMIDINE_PUTRESCINE-BINDING PERIPLASMIC PROTEIN"/>
    <property type="match status" value="1"/>
</dbReference>
<dbReference type="GO" id="GO:0042597">
    <property type="term" value="C:periplasmic space"/>
    <property type="evidence" value="ECO:0007669"/>
    <property type="project" value="UniProtKB-SubCell"/>
</dbReference>
<evidence type="ECO:0000256" key="5">
    <source>
        <dbReference type="SAM" id="SignalP"/>
    </source>
</evidence>
<evidence type="ECO:0000256" key="3">
    <source>
        <dbReference type="ARBA" id="ARBA00022729"/>
    </source>
</evidence>
<dbReference type="Gene3D" id="3.40.190.10">
    <property type="entry name" value="Periplasmic binding protein-like II"/>
    <property type="match status" value="2"/>
</dbReference>
<comment type="subcellular location">
    <subcellularLocation>
        <location evidence="1">Periplasm</location>
    </subcellularLocation>
</comment>
<gene>
    <name evidence="6" type="ORF">HP397_02800</name>
</gene>
<sequence length="341" mass="39805">MKRLIYLLMFFVLISCGANTEKKEVLNIYTWESFVPDEIFEDFEKETGIKVNVSFYDTNDVMLSKLLSGVKEYDIISPSTDFIKVLRDNDFLEKLDKSKFNNVFENITISKDLLKTYDENLDYTIPYNLFATGISLKNDSVNPKYAEERSLEILLDPEYKSRMTILDDSREVIGMALQYLGYPSDSKNDNELQEAKDLILKWKENIAKFENVTYGKGLTTGEFVAVHGYQDVFYEIDEEEFKEYTYYLPKGAMMYIDTMAILKEAPNKENAYKFLNFLYQPENFVKVLDQFKTPSIFSHIKANKAPILELEYVLQNSTLPNALDDEAKEKQDKIWNEIKVK</sequence>
<comment type="caution">
    <text evidence="6">The sequence shown here is derived from an EMBL/GenBank/DDBJ whole genome shotgun (WGS) entry which is preliminary data.</text>
</comment>
<accession>A0A7Z0TA91</accession>
<keyword evidence="7" id="KW-1185">Reference proteome</keyword>
<dbReference type="EMBL" id="JABMKT010000010">
    <property type="protein sequence ID" value="NYV27757.1"/>
    <property type="molecule type" value="Genomic_DNA"/>
</dbReference>
<keyword evidence="2" id="KW-0813">Transport</keyword>
<organism evidence="6 7">
    <name type="scientific">Streptobacillus felis</name>
    <dbReference type="NCBI Taxonomy" id="1384509"/>
    <lineage>
        <taxon>Bacteria</taxon>
        <taxon>Fusobacteriati</taxon>
        <taxon>Fusobacteriota</taxon>
        <taxon>Fusobacteriia</taxon>
        <taxon>Fusobacteriales</taxon>
        <taxon>Leptotrichiaceae</taxon>
        <taxon>Streptobacillus</taxon>
    </lineage>
</organism>
<evidence type="ECO:0000256" key="2">
    <source>
        <dbReference type="ARBA" id="ARBA00022448"/>
    </source>
</evidence>
<protein>
    <submittedName>
        <fullName evidence="6">Extracellular solute-binding protein</fullName>
    </submittedName>
</protein>
<feature type="signal peptide" evidence="5">
    <location>
        <begin position="1"/>
        <end position="20"/>
    </location>
</feature>
<dbReference type="PRINTS" id="PR00909">
    <property type="entry name" value="SPERMDNBNDNG"/>
</dbReference>
<dbReference type="SUPFAM" id="SSF53850">
    <property type="entry name" value="Periplasmic binding protein-like II"/>
    <property type="match status" value="1"/>
</dbReference>
<dbReference type="AlphaFoldDB" id="A0A7Z0TA91"/>
<feature type="chain" id="PRO_5031368463" evidence="5">
    <location>
        <begin position="21"/>
        <end position="341"/>
    </location>
</feature>
<dbReference type="InterPro" id="IPR001188">
    <property type="entry name" value="Sperm_putr-bd"/>
</dbReference>
<dbReference type="PROSITE" id="PS51257">
    <property type="entry name" value="PROKAR_LIPOPROTEIN"/>
    <property type="match status" value="1"/>
</dbReference>
<dbReference type="GO" id="GO:0019808">
    <property type="term" value="F:polyamine binding"/>
    <property type="evidence" value="ECO:0007669"/>
    <property type="project" value="InterPro"/>
</dbReference>
<dbReference type="RefSeq" id="WP_067320538.1">
    <property type="nucleotide sequence ID" value="NZ_CBCRWS010000002.1"/>
</dbReference>
<name>A0A7Z0TA91_9FUSO</name>
<evidence type="ECO:0000313" key="7">
    <source>
        <dbReference type="Proteomes" id="UP000526184"/>
    </source>
</evidence>